<name>A0A2N3I1J1_9BACT</name>
<accession>A0A2N3I1J1</accession>
<dbReference type="Proteomes" id="UP000233387">
    <property type="component" value="Unassembled WGS sequence"/>
</dbReference>
<evidence type="ECO:0000313" key="2">
    <source>
        <dbReference type="Proteomes" id="UP000233387"/>
    </source>
</evidence>
<keyword evidence="2" id="KW-1185">Reference proteome</keyword>
<reference evidence="1 2" key="1">
    <citation type="submission" date="2017-06" db="EMBL/GenBank/DDBJ databases">
        <title>Raineya orbicola gen. nov., sp. nov. a slightly thermophilic bacterium of the phylum Bacteroidetes and the description of Raineyaceae fam. nov.</title>
        <authorList>
            <person name="Albuquerque L."/>
            <person name="Polonia A.R.M."/>
            <person name="Barroso C."/>
            <person name="Froufe H.J.C."/>
            <person name="Lage O."/>
            <person name="Lobo-Da-Cunha A."/>
            <person name="Egas C."/>
            <person name="Da Costa M.S."/>
        </authorList>
    </citation>
    <scope>NUCLEOTIDE SEQUENCE [LARGE SCALE GENOMIC DNA]</scope>
    <source>
        <strain evidence="1 2">SPSPC-11</strain>
    </source>
</reference>
<protein>
    <submittedName>
        <fullName evidence="1">Uncharacterized protein</fullName>
    </submittedName>
</protein>
<dbReference type="EMBL" id="NKXO01000070">
    <property type="protein sequence ID" value="PKQ64170.1"/>
    <property type="molecule type" value="Genomic_DNA"/>
</dbReference>
<proteinExistence type="predicted"/>
<organism evidence="1 2">
    <name type="scientific">Raineya orbicola</name>
    <dbReference type="NCBI Taxonomy" id="2016530"/>
    <lineage>
        <taxon>Bacteria</taxon>
        <taxon>Pseudomonadati</taxon>
        <taxon>Bacteroidota</taxon>
        <taxon>Cytophagia</taxon>
        <taxon>Cytophagales</taxon>
        <taxon>Raineyaceae</taxon>
        <taxon>Raineya</taxon>
    </lineage>
</organism>
<dbReference type="AlphaFoldDB" id="A0A2N3I1J1"/>
<evidence type="ECO:0000313" key="1">
    <source>
        <dbReference type="EMBL" id="PKQ64170.1"/>
    </source>
</evidence>
<gene>
    <name evidence="1" type="ORF">Rain11_2624</name>
</gene>
<comment type="caution">
    <text evidence="1">The sequence shown here is derived from an EMBL/GenBank/DDBJ whole genome shotgun (WGS) entry which is preliminary data.</text>
</comment>
<sequence>MCLKTLESNLDIIPESAKKVVCETFFILKKL</sequence>